<evidence type="ECO:0000313" key="5">
    <source>
        <dbReference type="Proteomes" id="UP000285860"/>
    </source>
</evidence>
<organism evidence="4 5">
    <name type="scientific">Fusarium oxysporum</name>
    <name type="common">Fusarium vascular wilt</name>
    <dbReference type="NCBI Taxonomy" id="5507"/>
    <lineage>
        <taxon>Eukaryota</taxon>
        <taxon>Fungi</taxon>
        <taxon>Dikarya</taxon>
        <taxon>Ascomycota</taxon>
        <taxon>Pezizomycotina</taxon>
        <taxon>Sordariomycetes</taxon>
        <taxon>Hypocreomycetidae</taxon>
        <taxon>Hypocreales</taxon>
        <taxon>Nectriaceae</taxon>
        <taxon>Fusarium</taxon>
        <taxon>Fusarium oxysporum species complex</taxon>
    </lineage>
</organism>
<name>A0A420PAM8_FUSOX</name>
<dbReference type="PANTHER" id="PTHR37535">
    <property type="entry name" value="FLUG DOMAIN PROTEIN"/>
    <property type="match status" value="1"/>
</dbReference>
<evidence type="ECO:0000259" key="3">
    <source>
        <dbReference type="Pfam" id="PF16787"/>
    </source>
</evidence>
<dbReference type="InterPro" id="IPR038279">
    <property type="entry name" value="Ndc10_dom2_sf"/>
</dbReference>
<dbReference type="VEuPathDB" id="FungiDB:FOC4_g10000065"/>
<dbReference type="Proteomes" id="UP000285860">
    <property type="component" value="Unassembled WGS sequence"/>
</dbReference>
<feature type="domain" description="Transcription activator GCR1-like" evidence="2">
    <location>
        <begin position="993"/>
        <end position="1066"/>
    </location>
</feature>
<gene>
    <name evidence="4" type="ORF">BFJ68_g16681</name>
</gene>
<dbReference type="Gene3D" id="1.10.443.20">
    <property type="entry name" value="Centromere DNA-binding protein complex CBF3 subunit, domain 2"/>
    <property type="match status" value="1"/>
</dbReference>
<dbReference type="VEuPathDB" id="FungiDB:HZS61_009021"/>
<evidence type="ECO:0000256" key="1">
    <source>
        <dbReference type="SAM" id="MobiDB-lite"/>
    </source>
</evidence>
<evidence type="ECO:0008006" key="6">
    <source>
        <dbReference type="Google" id="ProtNLM"/>
    </source>
</evidence>
<proteinExistence type="predicted"/>
<dbReference type="Pfam" id="PF11917">
    <property type="entry name" value="DUF3435"/>
    <property type="match status" value="1"/>
</dbReference>
<feature type="region of interest" description="Disordered" evidence="1">
    <location>
        <begin position="160"/>
        <end position="179"/>
    </location>
</feature>
<feature type="region of interest" description="Disordered" evidence="1">
    <location>
        <begin position="413"/>
        <end position="439"/>
    </location>
</feature>
<feature type="domain" description="Ndc10" evidence="3">
    <location>
        <begin position="579"/>
        <end position="869"/>
    </location>
</feature>
<dbReference type="VEuPathDB" id="FungiDB:FOZG_18315"/>
<dbReference type="InterPro" id="IPR031872">
    <property type="entry name" value="NDC10_II"/>
</dbReference>
<reference evidence="4 5" key="1">
    <citation type="journal article" date="2018" name="Sci. Rep.">
        <title>Characterisation of pathogen-specific regions and novel effector candidates in Fusarium oxysporum f. sp. cepae.</title>
        <authorList>
            <person name="Armitage A.D."/>
            <person name="Taylor A."/>
            <person name="Sobczyk M.K."/>
            <person name="Baxter L."/>
            <person name="Greenfield B.P."/>
            <person name="Bates H.J."/>
            <person name="Wilson F."/>
            <person name="Jackson A.C."/>
            <person name="Ott S."/>
            <person name="Harrison R.J."/>
            <person name="Clarkson J.P."/>
        </authorList>
    </citation>
    <scope>NUCLEOTIDE SEQUENCE [LARGE SCALE GENOMIC DNA]</scope>
    <source>
        <strain evidence="4 5">Fo_A28</strain>
    </source>
</reference>
<evidence type="ECO:0000259" key="2">
    <source>
        <dbReference type="Pfam" id="PF12550"/>
    </source>
</evidence>
<accession>A0A420PAM8</accession>
<comment type="caution">
    <text evidence="4">The sequence shown here is derived from an EMBL/GenBank/DDBJ whole genome shotgun (WGS) entry which is preliminary data.</text>
</comment>
<dbReference type="Pfam" id="PF12550">
    <property type="entry name" value="GCR1_C"/>
    <property type="match status" value="1"/>
</dbReference>
<dbReference type="VEuPathDB" id="FungiDB:FOXG_15538"/>
<dbReference type="VEuPathDB" id="FungiDB:FOXG_15582"/>
<dbReference type="GO" id="GO:0003677">
    <property type="term" value="F:DNA binding"/>
    <property type="evidence" value="ECO:0007669"/>
    <property type="project" value="InterPro"/>
</dbReference>
<dbReference type="VEuPathDB" id="FungiDB:FOC1_h10017400"/>
<feature type="compositionally biased region" description="Low complexity" evidence="1">
    <location>
        <begin position="418"/>
        <end position="439"/>
    </location>
</feature>
<dbReference type="VEuPathDB" id="FungiDB:FOMG_18378"/>
<protein>
    <recommendedName>
        <fullName evidence="6">High-osmolarity-induced transcription protein 1</fullName>
    </recommendedName>
</protein>
<dbReference type="EMBL" id="MRCY01000321">
    <property type="protein sequence ID" value="RKK89578.1"/>
    <property type="molecule type" value="Genomic_DNA"/>
</dbReference>
<dbReference type="InterPro" id="IPR022210">
    <property type="entry name" value="TF_GCR1-like"/>
</dbReference>
<dbReference type="VEuPathDB" id="FungiDB:FOC1_g10001433"/>
<dbReference type="Pfam" id="PF16787">
    <property type="entry name" value="NDC10_II"/>
    <property type="match status" value="1"/>
</dbReference>
<dbReference type="VEuPathDB" id="FungiDB:FOC1_g10000221"/>
<evidence type="ECO:0000313" key="4">
    <source>
        <dbReference type="EMBL" id="RKK89578.1"/>
    </source>
</evidence>
<dbReference type="InterPro" id="IPR021842">
    <property type="entry name" value="DUF3435"/>
</dbReference>
<dbReference type="PANTHER" id="PTHR37535:SF4">
    <property type="entry name" value="FLUG DOMAIN-CONTAINING PROTEIN"/>
    <property type="match status" value="1"/>
</dbReference>
<dbReference type="AlphaFoldDB" id="A0A420PAM8"/>
<dbReference type="VEuPathDB" id="FungiDB:FOMG_18008"/>
<sequence length="1106" mass="124853">MAFSAKRLWDKGVLRALCYEDIQMMIVRRPATGRCMLAMAIKFVHHKGADNKPKPTIFYFSPTRKLLFCAVSTILALALHDNAFDAPSLTDAAVIFRSKPPHFKHCIPLRWKKSMLKTPIFRHYRGAELSADEAMLYSKLRDDIGQQSLDSGHERKWTPRFARRGAGNAANGDATDSVRDQMMRQDPRFMTFQSAYLNEIANFDLQNAFLEEEKESQLFRLFAHVSLARDPRAMADMVPDEVWANLAPDPEIVELEEQRAQLKRGKYRIEGHENEEEIRRLTNKIRTKRAYREKQVVREYREDYFYHRPTWDIEQQARGEEEEEYTEPVIDVHISERDRLANILCHQPDALTEDQVLERRIEAIKLMVALCDKRETVKRHRVQQNVRAQAQPHIKIEPTEAGREASINFLSSCKPDNARTASATSGSPSRSGGPSEQEQLEAAALAEAESLAGALEVPLAEAAELLADDREGYVPPTALAPAAADLAEGSLLTRGTIDAYIGAVIELWRLQVAHGNANTENPRGAAVRGFLEQRGRQPGKHDRASFKDRGTDGIQAGYSPDEWLRVQDLLLSGAAYMPQNLRTRVDLLFGHYYLLRGENRRKMELADLSLLDYPSSEGPTPCGCLVTLLRDGKLNKMAKKEFMGALRHKDPLFCTQGALAQLFFWRWHVAGEPSPSFRRRQDWYRIKVLVGRDREQELSYPTQLQETWRIFGAAGLMASKKTHLPHKVDAQDAETHGTSLAQISQADRWNQSVLCQAYLTHLPRQFMRIVAGFSASPGDYFLARTANEPPYVLQKQLWPWIEEWEPLFEARARRQCWAEGGLDDDDVAADGFLKLMRRLRIVLLQDLAVLQPRHPSLPFFAYASFNGPEWDEFAVAVRSDAIGATEPLSLLVQRALPELSGVLESTREAVLQNSQRLAIRLEARLEGIQGGFDALLQSKVPITFTGHFGPGPAVSLAPSIAPTLNFNTAPAPAPALAPEPLAPDMPVVTALAKVFTVRDVWKEWEEGIAGQPAVRVLEEMWGSRWRPENRVRVQFCRRKVIWDELLARTASGKNEEEAVAELELLRAGRSLNWLVDELKQRRRRGQGRDQGRFGARAMAIGGAGLG</sequence>
<dbReference type="VEuPathDB" id="FungiDB:HZS61_008309"/>